<reference evidence="4" key="2">
    <citation type="submission" date="2025-08" db="UniProtKB">
        <authorList>
            <consortium name="Ensembl"/>
        </authorList>
    </citation>
    <scope>IDENTIFICATION</scope>
</reference>
<dbReference type="GeneTree" id="ENSGT01030000234613"/>
<organism evidence="4 5">
    <name type="scientific">Amphiprion ocellaris</name>
    <name type="common">Clown anemonefish</name>
    <dbReference type="NCBI Taxonomy" id="80972"/>
    <lineage>
        <taxon>Eukaryota</taxon>
        <taxon>Metazoa</taxon>
        <taxon>Chordata</taxon>
        <taxon>Craniata</taxon>
        <taxon>Vertebrata</taxon>
        <taxon>Euteleostomi</taxon>
        <taxon>Actinopterygii</taxon>
        <taxon>Neopterygii</taxon>
        <taxon>Teleostei</taxon>
        <taxon>Neoteleostei</taxon>
        <taxon>Acanthomorphata</taxon>
        <taxon>Ovalentaria</taxon>
        <taxon>Pomacentridae</taxon>
        <taxon>Amphiprion</taxon>
    </lineage>
</organism>
<feature type="compositionally biased region" description="Acidic residues" evidence="3">
    <location>
        <begin position="1"/>
        <end position="10"/>
    </location>
</feature>
<protein>
    <recommendedName>
        <fullName evidence="6">Tumor necrosis factor alpha-induced protein 2-like</fullName>
    </recommendedName>
</protein>
<dbReference type="Pfam" id="PF06046">
    <property type="entry name" value="Sec6"/>
    <property type="match status" value="1"/>
</dbReference>
<dbReference type="PANTHER" id="PTHR21292">
    <property type="entry name" value="EXOCYST COMPLEX COMPONENT SEC6-RELATED"/>
    <property type="match status" value="1"/>
</dbReference>
<evidence type="ECO:0000256" key="1">
    <source>
        <dbReference type="ARBA" id="ARBA00009447"/>
    </source>
</evidence>
<dbReference type="PANTHER" id="PTHR21292:SF4">
    <property type="entry name" value="TUMOR NECROSIS FACTOR ALPHA-INDUCED PROTEIN 2"/>
    <property type="match status" value="1"/>
</dbReference>
<dbReference type="GO" id="GO:0006887">
    <property type="term" value="P:exocytosis"/>
    <property type="evidence" value="ECO:0007669"/>
    <property type="project" value="InterPro"/>
</dbReference>
<name>A0AAQ5Z9F5_AMPOC</name>
<evidence type="ECO:0000313" key="4">
    <source>
        <dbReference type="Ensembl" id="ENSAOCP00000061517.1"/>
    </source>
</evidence>
<accession>A0AAQ5Z9F5</accession>
<dbReference type="InterPro" id="IPR042532">
    <property type="entry name" value="EXOC3/Sec6_C"/>
</dbReference>
<keyword evidence="5" id="KW-1185">Reference proteome</keyword>
<dbReference type="GO" id="GO:0051601">
    <property type="term" value="P:exocyst localization"/>
    <property type="evidence" value="ECO:0007669"/>
    <property type="project" value="TreeGrafter"/>
</dbReference>
<evidence type="ECO:0008006" key="6">
    <source>
        <dbReference type="Google" id="ProtNLM"/>
    </source>
</evidence>
<dbReference type="Gene3D" id="1.10.357.70">
    <property type="entry name" value="Exocyst complex component Sec6, C-terminal domain"/>
    <property type="match status" value="1"/>
</dbReference>
<sequence>MKAGGTEEDQGGARRRLPKLKIPAKIWKNRKQQNNNKDNEVDCVEEVQQEVQQEKEEQLEDISRRLIIREEELFSQDSPSEEEEDQLQKDFEDLRLQICMAIHNTFTPSSSTEHLEVLRSAVASIQQQEVQDRRWVDCSQDQVPRWRPQKCLSTHNILLQNMVESRLTKVAEDDSSGGDKLSSAVKRQVCRMGKCVKEDLLSVVRTIKDCYPPQMDILNVYAGLYHRSFSARLTELAASGLETEDCSYLLFWVNHYYPHEILKHEELDGQIKTACLGSLLLKGDLNRLEEQYLVHKEDKVKLWLNTALKKEEESWLNGRTPELIDCYYFSPLAVDVIQVTDSSLTEFNCAIKDQSKTKRLTVHLENFLCRDYITGQTERLSEEQRCRCLGILSALRDCGYSCFTLPLKVHLKVCLSQLWTSTWVDGTLPVVDSLLDSLNQQLADLIDLKPDCRQSLLYVLHQDVVLQYVKRMLQSRMKSKEQQMAGAQRMIEDSQKIDSFFTEEGCNEDSWLGVMLCRLAEIIRLQDPASVHLELISLVQSFPDLSDIHILALLSLKTGLSAANVRSIRKSVEENRLLVASTNHSPPFFSKVKVKWINKKINQMGLKT</sequence>
<dbReference type="InterPro" id="IPR010326">
    <property type="entry name" value="EXOC3/Sec6"/>
</dbReference>
<evidence type="ECO:0000256" key="2">
    <source>
        <dbReference type="SAM" id="Coils"/>
    </source>
</evidence>
<feature type="coiled-coil region" evidence="2">
    <location>
        <begin position="470"/>
        <end position="497"/>
    </location>
</feature>
<dbReference type="GO" id="GO:0000145">
    <property type="term" value="C:exocyst"/>
    <property type="evidence" value="ECO:0007669"/>
    <property type="project" value="InterPro"/>
</dbReference>
<dbReference type="AlphaFoldDB" id="A0AAQ5Z9F5"/>
<proteinExistence type="inferred from homology"/>
<keyword evidence="2" id="KW-0175">Coiled coil</keyword>
<dbReference type="Proteomes" id="UP001501940">
    <property type="component" value="Chromosome 12"/>
</dbReference>
<reference evidence="4 5" key="1">
    <citation type="submission" date="2022-01" db="EMBL/GenBank/DDBJ databases">
        <title>A chromosome-scale genome assembly of the false clownfish, Amphiprion ocellaris.</title>
        <authorList>
            <person name="Ryu T."/>
        </authorList>
    </citation>
    <scope>NUCLEOTIDE SEQUENCE [LARGE SCALE GENOMIC DNA]</scope>
</reference>
<dbReference type="GO" id="GO:0000149">
    <property type="term" value="F:SNARE binding"/>
    <property type="evidence" value="ECO:0007669"/>
    <property type="project" value="TreeGrafter"/>
</dbReference>
<evidence type="ECO:0000256" key="3">
    <source>
        <dbReference type="SAM" id="MobiDB-lite"/>
    </source>
</evidence>
<feature type="region of interest" description="Disordered" evidence="3">
    <location>
        <begin position="1"/>
        <end position="39"/>
    </location>
</feature>
<comment type="similarity">
    <text evidence="1">Belongs to the SEC6 family.</text>
</comment>
<dbReference type="Ensembl" id="ENSAOCT00000057091.1">
    <property type="protein sequence ID" value="ENSAOCP00000061517.1"/>
    <property type="gene ID" value="ENSAOCG00000014618.2"/>
</dbReference>
<evidence type="ECO:0000313" key="5">
    <source>
        <dbReference type="Proteomes" id="UP001501940"/>
    </source>
</evidence>
<reference evidence="4" key="3">
    <citation type="submission" date="2025-09" db="UniProtKB">
        <authorList>
            <consortium name="Ensembl"/>
        </authorList>
    </citation>
    <scope>IDENTIFICATION</scope>
</reference>